<reference evidence="1" key="2">
    <citation type="journal article" date="2023" name="Science">
        <title>Genomic signatures of disease resistance in endangered staghorn corals.</title>
        <authorList>
            <person name="Vollmer S.V."/>
            <person name="Selwyn J.D."/>
            <person name="Despard B.A."/>
            <person name="Roesel C.L."/>
        </authorList>
    </citation>
    <scope>NUCLEOTIDE SEQUENCE</scope>
    <source>
        <strain evidence="1">K2</strain>
    </source>
</reference>
<gene>
    <name evidence="1" type="ORF">P5673_004360</name>
</gene>
<evidence type="ECO:0000313" key="1">
    <source>
        <dbReference type="EMBL" id="KAK2570673.1"/>
    </source>
</evidence>
<reference evidence="1" key="1">
    <citation type="journal article" date="2023" name="G3 (Bethesda)">
        <title>Whole genome assembly and annotation of the endangered Caribbean coral Acropora cervicornis.</title>
        <authorList>
            <person name="Selwyn J.D."/>
            <person name="Vollmer S.V."/>
        </authorList>
    </citation>
    <scope>NUCLEOTIDE SEQUENCE</scope>
    <source>
        <strain evidence="1">K2</strain>
    </source>
</reference>
<dbReference type="EMBL" id="JARQWQ010000007">
    <property type="protein sequence ID" value="KAK2570673.1"/>
    <property type="molecule type" value="Genomic_DNA"/>
</dbReference>
<name>A0AAD9R030_ACRCE</name>
<keyword evidence="2" id="KW-1185">Reference proteome</keyword>
<proteinExistence type="predicted"/>
<evidence type="ECO:0000313" key="2">
    <source>
        <dbReference type="Proteomes" id="UP001249851"/>
    </source>
</evidence>
<sequence>MPSLAALRRNKVALLFDLRNFCKENFPTHPVEISLSYFREETKDLLEVLLFAINFFCRVKRKHQIYKDNTFLLNTKLSVELIDLQLKLCVAPVQTYDGLNIHSMEQSTPVVHLAEKTFSGSRSL</sequence>
<organism evidence="1 2">
    <name type="scientific">Acropora cervicornis</name>
    <name type="common">Staghorn coral</name>
    <dbReference type="NCBI Taxonomy" id="6130"/>
    <lineage>
        <taxon>Eukaryota</taxon>
        <taxon>Metazoa</taxon>
        <taxon>Cnidaria</taxon>
        <taxon>Anthozoa</taxon>
        <taxon>Hexacorallia</taxon>
        <taxon>Scleractinia</taxon>
        <taxon>Astrocoeniina</taxon>
        <taxon>Acroporidae</taxon>
        <taxon>Acropora</taxon>
    </lineage>
</organism>
<protein>
    <submittedName>
        <fullName evidence="1">Uncharacterized protein</fullName>
    </submittedName>
</protein>
<comment type="caution">
    <text evidence="1">The sequence shown here is derived from an EMBL/GenBank/DDBJ whole genome shotgun (WGS) entry which is preliminary data.</text>
</comment>
<dbReference type="Proteomes" id="UP001249851">
    <property type="component" value="Unassembled WGS sequence"/>
</dbReference>
<dbReference type="AlphaFoldDB" id="A0AAD9R030"/>
<accession>A0AAD9R030</accession>